<gene>
    <name evidence="2" type="ORF">VC82_2860</name>
</gene>
<feature type="chain" id="PRO_5002300508" description="Lipoprotein" evidence="1">
    <location>
        <begin position="22"/>
        <end position="158"/>
    </location>
</feature>
<reference evidence="2 3" key="1">
    <citation type="submission" date="2015-03" db="EMBL/GenBank/DDBJ databases">
        <title>Complete genome sequence of Muricauda lutaonensis CC-HSB-11T, isolated from a coastal hot spring.</title>
        <authorList>
            <person name="Kim K.M."/>
        </authorList>
    </citation>
    <scope>NUCLEOTIDE SEQUENCE [LARGE SCALE GENOMIC DNA]</scope>
    <source>
        <strain evidence="2 3">CC-HSB-11</strain>
    </source>
</reference>
<dbReference type="AlphaFoldDB" id="A0A0D5YWW5"/>
<dbReference type="RefSeq" id="WP_045802939.1">
    <property type="nucleotide sequence ID" value="NZ_CP011071.1"/>
</dbReference>
<proteinExistence type="predicted"/>
<evidence type="ECO:0000313" key="3">
    <source>
        <dbReference type="Proteomes" id="UP000032726"/>
    </source>
</evidence>
<name>A0A0D5YWW5_9FLAO</name>
<dbReference type="PROSITE" id="PS51257">
    <property type="entry name" value="PROKAR_LIPOPROTEIN"/>
    <property type="match status" value="1"/>
</dbReference>
<evidence type="ECO:0000313" key="2">
    <source>
        <dbReference type="EMBL" id="AKA36406.1"/>
    </source>
</evidence>
<keyword evidence="3" id="KW-1185">Reference proteome</keyword>
<organism evidence="2 3">
    <name type="scientific">Flagellimonas lutaonensis</name>
    <dbReference type="NCBI Taxonomy" id="516051"/>
    <lineage>
        <taxon>Bacteria</taxon>
        <taxon>Pseudomonadati</taxon>
        <taxon>Bacteroidota</taxon>
        <taxon>Flavobacteriia</taxon>
        <taxon>Flavobacteriales</taxon>
        <taxon>Flavobacteriaceae</taxon>
        <taxon>Flagellimonas</taxon>
    </lineage>
</organism>
<accession>A0A0D5YWW5</accession>
<evidence type="ECO:0008006" key="4">
    <source>
        <dbReference type="Google" id="ProtNLM"/>
    </source>
</evidence>
<dbReference type="OrthoDB" id="1432964at2"/>
<dbReference type="HOGENOM" id="CLU_1667415_0_0_10"/>
<sequence length="158" mass="17976">MFRIKKFLLPLLFLTAACSNDDGGDTDEFNFYQDATITVNDANFAVIESGENLVFEYFFRADDNPQIADDEYAERIIFEVDAAAEQFSFSDAELTAANTFFDKYCFCFIEGSIPIESGTISGRKFSSSTWQVSIDIRFTEFEEQSRTISGVFKRTTRP</sequence>
<feature type="signal peptide" evidence="1">
    <location>
        <begin position="1"/>
        <end position="21"/>
    </location>
</feature>
<dbReference type="EMBL" id="CP011071">
    <property type="protein sequence ID" value="AKA36406.1"/>
    <property type="molecule type" value="Genomic_DNA"/>
</dbReference>
<dbReference type="STRING" id="516051.VC82_2860"/>
<dbReference type="Proteomes" id="UP000032726">
    <property type="component" value="Chromosome"/>
</dbReference>
<dbReference type="KEGG" id="mlt:VC82_2860"/>
<evidence type="ECO:0000256" key="1">
    <source>
        <dbReference type="SAM" id="SignalP"/>
    </source>
</evidence>
<protein>
    <recommendedName>
        <fullName evidence="4">Lipoprotein</fullName>
    </recommendedName>
</protein>
<keyword evidence="1" id="KW-0732">Signal</keyword>